<gene>
    <name evidence="4" type="ORF">FHX37_3925</name>
</gene>
<dbReference type="CDD" id="cd13973">
    <property type="entry name" value="PK_MviN-like"/>
    <property type="match status" value="1"/>
</dbReference>
<evidence type="ECO:0000259" key="3">
    <source>
        <dbReference type="PROSITE" id="PS50011"/>
    </source>
</evidence>
<evidence type="ECO:0000313" key="4">
    <source>
        <dbReference type="EMBL" id="TQN28577.1"/>
    </source>
</evidence>
<dbReference type="SUPFAM" id="SSF56112">
    <property type="entry name" value="Protein kinase-like (PK-like)"/>
    <property type="match status" value="1"/>
</dbReference>
<evidence type="ECO:0000256" key="2">
    <source>
        <dbReference type="SAM" id="MobiDB-lite"/>
    </source>
</evidence>
<dbReference type="InterPro" id="IPR008979">
    <property type="entry name" value="Galactose-bd-like_sf"/>
</dbReference>
<dbReference type="Gene3D" id="3.30.200.20">
    <property type="entry name" value="Phosphorylase Kinase, domain 1"/>
    <property type="match status" value="1"/>
</dbReference>
<dbReference type="GO" id="GO:0005524">
    <property type="term" value="F:ATP binding"/>
    <property type="evidence" value="ECO:0007669"/>
    <property type="project" value="InterPro"/>
</dbReference>
<dbReference type="InterPro" id="IPR000719">
    <property type="entry name" value="Prot_kinase_dom"/>
</dbReference>
<keyword evidence="5" id="KW-1185">Reference proteome</keyword>
<protein>
    <submittedName>
        <fullName evidence="4">Serine/threonine protein kinase</fullName>
    </submittedName>
</protein>
<dbReference type="GO" id="GO:0004674">
    <property type="term" value="F:protein serine/threonine kinase activity"/>
    <property type="evidence" value="ECO:0007669"/>
    <property type="project" value="UniProtKB-KW"/>
</dbReference>
<dbReference type="AlphaFoldDB" id="A0A543N9S8"/>
<feature type="compositionally biased region" description="Basic and acidic residues" evidence="2">
    <location>
        <begin position="390"/>
        <end position="413"/>
    </location>
</feature>
<keyword evidence="4" id="KW-0723">Serine/threonine-protein kinase</keyword>
<dbReference type="EMBL" id="VFQC01000002">
    <property type="protein sequence ID" value="TQN28577.1"/>
    <property type="molecule type" value="Genomic_DNA"/>
</dbReference>
<evidence type="ECO:0000313" key="5">
    <source>
        <dbReference type="Proteomes" id="UP000317422"/>
    </source>
</evidence>
<feature type="region of interest" description="Disordered" evidence="2">
    <location>
        <begin position="345"/>
        <end position="416"/>
    </location>
</feature>
<comment type="caution">
    <text evidence="4">The sequence shown here is derived from an EMBL/GenBank/DDBJ whole genome shotgun (WGS) entry which is preliminary data.</text>
</comment>
<dbReference type="PROSITE" id="PS50011">
    <property type="entry name" value="PROTEIN_KINASE_DOM"/>
    <property type="match status" value="1"/>
</dbReference>
<evidence type="ECO:0000256" key="1">
    <source>
        <dbReference type="ARBA" id="ARBA00023170"/>
    </source>
</evidence>
<name>A0A543N9S8_9ACTN</name>
<keyword evidence="4" id="KW-0418">Kinase</keyword>
<organism evidence="4 5">
    <name type="scientific">Haloactinospora alba</name>
    <dbReference type="NCBI Taxonomy" id="405555"/>
    <lineage>
        <taxon>Bacteria</taxon>
        <taxon>Bacillati</taxon>
        <taxon>Actinomycetota</taxon>
        <taxon>Actinomycetes</taxon>
        <taxon>Streptosporangiales</taxon>
        <taxon>Nocardiopsidaceae</taxon>
        <taxon>Haloactinospora</taxon>
    </lineage>
</organism>
<dbReference type="Gene3D" id="2.60.120.260">
    <property type="entry name" value="Galactose-binding domain-like"/>
    <property type="match status" value="1"/>
</dbReference>
<dbReference type="Gene3D" id="1.10.510.10">
    <property type="entry name" value="Transferase(Phosphotransferase) domain 1"/>
    <property type="match status" value="1"/>
</dbReference>
<reference evidence="4 5" key="1">
    <citation type="submission" date="2019-06" db="EMBL/GenBank/DDBJ databases">
        <title>Sequencing the genomes of 1000 actinobacteria strains.</title>
        <authorList>
            <person name="Klenk H.-P."/>
        </authorList>
    </citation>
    <scope>NUCLEOTIDE SEQUENCE [LARGE SCALE GENOMIC DNA]</scope>
    <source>
        <strain evidence="4 5">DSM 45015</strain>
    </source>
</reference>
<keyword evidence="1" id="KW-0675">Receptor</keyword>
<dbReference type="SUPFAM" id="SSF49785">
    <property type="entry name" value="Galactose-binding domain-like"/>
    <property type="match status" value="1"/>
</dbReference>
<feature type="compositionally biased region" description="Acidic residues" evidence="2">
    <location>
        <begin position="369"/>
        <end position="383"/>
    </location>
</feature>
<sequence length="518" mass="53742">MIEPGARLANRYRLDEPVSETNGATFWKATDETLARLVAVWTFADGFPNTSAVIHAARATSRIADSRVTQVFDADDTAQPPYLVEEWVIGQSLTDLLSGGPLAPERAAGLIAEAAEALATAHETGLSHQFLTPNKLIWSVGGAVKVTGIGVDAALRGLPPEQTPDVAAVDAYGLGRLLYASLTGHWPESAHAPEHHATKYNLPAAPAADGILPPRQLRAEVPQRLDEIAGYAAAPAPEARGSLTTPRAIAHALSDAPRMAPIPVTQPAAANAPPPERGTSRTSGAFGAAPGRETRGASRGRASSAPDQSRDASRSPVLAKIAIAGAALLVLVGVVTGAWTLGSTMGGDDADPGQNADPQPGDGQSGSGDDPELETIELSDAEGFDPLGDGDEHSDNAGKAIDGDPDSRWKTEGYDGPSFGKLKEGVGLLVDLGDTAEVHEATLSLGEAGAADVQLLVGDDPEFEALQQKAEASGVSGEEDVKLSDPAEGRYVAIWFTSLPQDGEYRGTINEVELRGKT</sequence>
<proteinExistence type="predicted"/>
<accession>A0A543N9S8</accession>
<dbReference type="InterPro" id="IPR011009">
    <property type="entry name" value="Kinase-like_dom_sf"/>
</dbReference>
<feature type="region of interest" description="Disordered" evidence="2">
    <location>
        <begin position="265"/>
        <end position="314"/>
    </location>
</feature>
<dbReference type="Proteomes" id="UP000317422">
    <property type="component" value="Unassembled WGS sequence"/>
</dbReference>
<keyword evidence="4" id="KW-0808">Transferase</keyword>
<feature type="domain" description="Protein kinase" evidence="3">
    <location>
        <begin position="12"/>
        <end position="254"/>
    </location>
</feature>